<evidence type="ECO:0008006" key="14">
    <source>
        <dbReference type="Google" id="ProtNLM"/>
    </source>
</evidence>
<keyword evidence="9 10" id="KW-0472">Membrane</keyword>
<gene>
    <name evidence="12" type="ORF">ACAOBT_LOCUS16363</name>
</gene>
<evidence type="ECO:0000313" key="12">
    <source>
        <dbReference type="EMBL" id="CAH1984864.1"/>
    </source>
</evidence>
<comment type="similarity">
    <text evidence="2 11">Belongs to the mitochondrial carrier (TC 2.A.29) family.</text>
</comment>
<dbReference type="OrthoDB" id="6703404at2759"/>
<reference evidence="12" key="1">
    <citation type="submission" date="2022-03" db="EMBL/GenBank/DDBJ databases">
        <authorList>
            <person name="Sayadi A."/>
        </authorList>
    </citation>
    <scope>NUCLEOTIDE SEQUENCE</scope>
</reference>
<name>A0A9P0KXE2_ACAOB</name>
<keyword evidence="13" id="KW-1185">Reference proteome</keyword>
<keyword evidence="3 11" id="KW-0813">Transport</keyword>
<evidence type="ECO:0000256" key="3">
    <source>
        <dbReference type="ARBA" id="ARBA00022448"/>
    </source>
</evidence>
<dbReference type="Gene3D" id="1.50.40.10">
    <property type="entry name" value="Mitochondrial carrier domain"/>
    <property type="match status" value="1"/>
</dbReference>
<feature type="repeat" description="Solcar" evidence="10">
    <location>
        <begin position="100"/>
        <end position="193"/>
    </location>
</feature>
<accession>A0A9P0KXE2</accession>
<dbReference type="GO" id="GO:0005743">
    <property type="term" value="C:mitochondrial inner membrane"/>
    <property type="evidence" value="ECO:0007669"/>
    <property type="project" value="UniProtKB-SubCell"/>
</dbReference>
<dbReference type="EMBL" id="CAKOFQ010006966">
    <property type="protein sequence ID" value="CAH1984864.1"/>
    <property type="molecule type" value="Genomic_DNA"/>
</dbReference>
<comment type="subcellular location">
    <subcellularLocation>
        <location evidence="1">Mitochondrion inner membrane</location>
        <topology evidence="1">Multi-pass membrane protein</topology>
    </subcellularLocation>
</comment>
<evidence type="ECO:0000256" key="1">
    <source>
        <dbReference type="ARBA" id="ARBA00004448"/>
    </source>
</evidence>
<feature type="repeat" description="Solcar" evidence="10">
    <location>
        <begin position="1"/>
        <end position="90"/>
    </location>
</feature>
<evidence type="ECO:0000256" key="5">
    <source>
        <dbReference type="ARBA" id="ARBA00022737"/>
    </source>
</evidence>
<dbReference type="InterPro" id="IPR023395">
    <property type="entry name" value="MCP_dom_sf"/>
</dbReference>
<dbReference type="InterPro" id="IPR051508">
    <property type="entry name" value="Mito_Carrier_Antiporter"/>
</dbReference>
<evidence type="ECO:0000256" key="9">
    <source>
        <dbReference type="ARBA" id="ARBA00023136"/>
    </source>
</evidence>
<evidence type="ECO:0000256" key="8">
    <source>
        <dbReference type="ARBA" id="ARBA00023128"/>
    </source>
</evidence>
<evidence type="ECO:0000256" key="4">
    <source>
        <dbReference type="ARBA" id="ARBA00022692"/>
    </source>
</evidence>
<evidence type="ECO:0000313" key="13">
    <source>
        <dbReference type="Proteomes" id="UP001152888"/>
    </source>
</evidence>
<evidence type="ECO:0000256" key="2">
    <source>
        <dbReference type="ARBA" id="ARBA00006375"/>
    </source>
</evidence>
<dbReference type="Pfam" id="PF00153">
    <property type="entry name" value="Mito_carr"/>
    <property type="match status" value="3"/>
</dbReference>
<sequence length="303" mass="33021">MDFAVGGAAAMGASIFSNPFDVLKTRMQLQGELKARGHHPVHYRNVVHAAWVIAREEGLGGLQKGLGPAMIMHGVRNSARLGLYQWLHKSGYLTDEEGKTVLHRSAVASAVSGAAGAFLGSPLFLVKTQLQSQAAESVAVGTQHGHKGAIDALMSIYRKFGVVGLWRGVDATMLRAVVGSSAQLSSFAKMKDSLNEYEFFRKNQVVSSLVASIIGGVFQTLFMQPFDLVSTRLYNQPVDKYGKGVLYNGIIDCFIKIGSSEGFTGFYKGVTANYMRLAPHGALCLVFWDILKNLQVKYYDRAY</sequence>
<keyword evidence="7" id="KW-1133">Transmembrane helix</keyword>
<proteinExistence type="inferred from homology"/>
<organism evidence="12 13">
    <name type="scientific">Acanthoscelides obtectus</name>
    <name type="common">Bean weevil</name>
    <name type="synonym">Bruchus obtectus</name>
    <dbReference type="NCBI Taxonomy" id="200917"/>
    <lineage>
        <taxon>Eukaryota</taxon>
        <taxon>Metazoa</taxon>
        <taxon>Ecdysozoa</taxon>
        <taxon>Arthropoda</taxon>
        <taxon>Hexapoda</taxon>
        <taxon>Insecta</taxon>
        <taxon>Pterygota</taxon>
        <taxon>Neoptera</taxon>
        <taxon>Endopterygota</taxon>
        <taxon>Coleoptera</taxon>
        <taxon>Polyphaga</taxon>
        <taxon>Cucujiformia</taxon>
        <taxon>Chrysomeloidea</taxon>
        <taxon>Chrysomelidae</taxon>
        <taxon>Bruchinae</taxon>
        <taxon>Bruchini</taxon>
        <taxon>Acanthoscelides</taxon>
    </lineage>
</organism>
<keyword evidence="8" id="KW-0496">Mitochondrion</keyword>
<evidence type="ECO:0000256" key="6">
    <source>
        <dbReference type="ARBA" id="ARBA00022792"/>
    </source>
</evidence>
<keyword evidence="4 10" id="KW-0812">Transmembrane</keyword>
<dbReference type="InterPro" id="IPR018108">
    <property type="entry name" value="MCP_transmembrane"/>
</dbReference>
<comment type="caution">
    <text evidence="12">The sequence shown here is derived from an EMBL/GenBank/DDBJ whole genome shotgun (WGS) entry which is preliminary data.</text>
</comment>
<protein>
    <recommendedName>
        <fullName evidence="14">Solute carrier family 25 member 35</fullName>
    </recommendedName>
</protein>
<dbReference type="PROSITE" id="PS50920">
    <property type="entry name" value="SOLCAR"/>
    <property type="match status" value="3"/>
</dbReference>
<dbReference type="AlphaFoldDB" id="A0A9P0KXE2"/>
<dbReference type="PANTHER" id="PTHR45928">
    <property type="entry name" value="RE38146P"/>
    <property type="match status" value="1"/>
</dbReference>
<dbReference type="PANTHER" id="PTHR45928:SF1">
    <property type="entry name" value="RE38146P"/>
    <property type="match status" value="1"/>
</dbReference>
<dbReference type="SUPFAM" id="SSF103506">
    <property type="entry name" value="Mitochondrial carrier"/>
    <property type="match status" value="1"/>
</dbReference>
<evidence type="ECO:0000256" key="11">
    <source>
        <dbReference type="RuleBase" id="RU000488"/>
    </source>
</evidence>
<feature type="repeat" description="Solcar" evidence="10">
    <location>
        <begin position="203"/>
        <end position="294"/>
    </location>
</feature>
<keyword evidence="6" id="KW-0999">Mitochondrion inner membrane</keyword>
<dbReference type="Proteomes" id="UP001152888">
    <property type="component" value="Unassembled WGS sequence"/>
</dbReference>
<evidence type="ECO:0000256" key="7">
    <source>
        <dbReference type="ARBA" id="ARBA00022989"/>
    </source>
</evidence>
<evidence type="ECO:0000256" key="10">
    <source>
        <dbReference type="PROSITE-ProRule" id="PRU00282"/>
    </source>
</evidence>
<keyword evidence="5" id="KW-0677">Repeat</keyword>